<evidence type="ECO:0000313" key="3">
    <source>
        <dbReference type="Proteomes" id="UP000236178"/>
    </source>
</evidence>
<comment type="caution">
    <text evidence="2">The sequence shown here is derived from an EMBL/GenBank/DDBJ whole genome shotgun (WGS) entry which is preliminary data.</text>
</comment>
<dbReference type="AlphaFoldDB" id="A0A2I0SVR9"/>
<dbReference type="Gene3D" id="3.40.630.30">
    <property type="match status" value="1"/>
</dbReference>
<protein>
    <submittedName>
        <fullName evidence="2">GNAT family N-acetyltransferase</fullName>
    </submittedName>
</protein>
<dbReference type="SUPFAM" id="SSF55729">
    <property type="entry name" value="Acyl-CoA N-acyltransferases (Nat)"/>
    <property type="match status" value="1"/>
</dbReference>
<dbReference type="Pfam" id="PF00583">
    <property type="entry name" value="Acetyltransf_1"/>
    <property type="match status" value="1"/>
</dbReference>
<keyword evidence="2" id="KW-0808">Transferase</keyword>
<evidence type="ECO:0000259" key="1">
    <source>
        <dbReference type="PROSITE" id="PS51186"/>
    </source>
</evidence>
<sequence>MTGRRHAATESHRLFVEPVRLDLSDPDTLLHLWDLQRASYAVEARLIGFDGIPPLHESLEELRACDEFFLGIRDESRLLGAVAWTRLPNGALDICRLVVHPVAHRRGVATALLDALDSIEPAELTVVSTGTANLPAVALYRRRGFIPVGERQIAPGITITLLERKNTPASQPIHNS</sequence>
<keyword evidence="3" id="KW-1185">Reference proteome</keyword>
<dbReference type="RefSeq" id="WP_103548140.1">
    <property type="nucleotide sequence ID" value="NZ_JBHJSK010000019.1"/>
</dbReference>
<feature type="domain" description="N-acetyltransferase" evidence="1">
    <location>
        <begin position="19"/>
        <end position="168"/>
    </location>
</feature>
<accession>A0A2I0SVR9</accession>
<dbReference type="GO" id="GO:0016747">
    <property type="term" value="F:acyltransferase activity, transferring groups other than amino-acyl groups"/>
    <property type="evidence" value="ECO:0007669"/>
    <property type="project" value="InterPro"/>
</dbReference>
<dbReference type="Proteomes" id="UP000236178">
    <property type="component" value="Unassembled WGS sequence"/>
</dbReference>
<organism evidence="2 3">
    <name type="scientific">Streptomyces populi</name>
    <dbReference type="NCBI Taxonomy" id="2058924"/>
    <lineage>
        <taxon>Bacteria</taxon>
        <taxon>Bacillati</taxon>
        <taxon>Actinomycetota</taxon>
        <taxon>Actinomycetes</taxon>
        <taxon>Kitasatosporales</taxon>
        <taxon>Streptomycetaceae</taxon>
        <taxon>Streptomyces</taxon>
    </lineage>
</organism>
<dbReference type="PROSITE" id="PS51186">
    <property type="entry name" value="GNAT"/>
    <property type="match status" value="1"/>
</dbReference>
<name>A0A2I0SVR9_9ACTN</name>
<dbReference type="EMBL" id="PJOS01000006">
    <property type="protein sequence ID" value="PKT74039.1"/>
    <property type="molecule type" value="Genomic_DNA"/>
</dbReference>
<dbReference type="OrthoDB" id="4322031at2"/>
<dbReference type="InterPro" id="IPR000182">
    <property type="entry name" value="GNAT_dom"/>
</dbReference>
<evidence type="ECO:0000313" key="2">
    <source>
        <dbReference type="EMBL" id="PKT74039.1"/>
    </source>
</evidence>
<dbReference type="InterPro" id="IPR016181">
    <property type="entry name" value="Acyl_CoA_acyltransferase"/>
</dbReference>
<dbReference type="CDD" id="cd04301">
    <property type="entry name" value="NAT_SF"/>
    <property type="match status" value="1"/>
</dbReference>
<proteinExistence type="predicted"/>
<reference evidence="2 3" key="1">
    <citation type="submission" date="2017-12" db="EMBL/GenBank/DDBJ databases">
        <title>Streptomyces populusis sp. nov., a novel endophytic actinobacterium isolated from stems of Populus adenopoda Maxim.</title>
        <authorList>
            <person name="Wang Z."/>
        </authorList>
    </citation>
    <scope>NUCLEOTIDE SEQUENCE [LARGE SCALE GENOMIC DNA]</scope>
    <source>
        <strain evidence="2 3">A249</strain>
    </source>
</reference>
<gene>
    <name evidence="2" type="ORF">CW362_05135</name>
</gene>